<reference evidence="2" key="1">
    <citation type="submission" date="2018-12" db="EMBL/GenBank/DDBJ databases">
        <authorList>
            <person name="Will S."/>
            <person name="Neumann-Schaal M."/>
            <person name="Henke P."/>
        </authorList>
    </citation>
    <scope>NUCLEOTIDE SEQUENCE</scope>
    <source>
        <strain evidence="2">PCC 7102</strain>
    </source>
</reference>
<sequence length="137" mass="15717">MPALTIKPQDLSPLGELIFKFIKENDISMREFADMANITRPGLRTMCLKTSNPTRSSIVRLAKAMDKSPLELYQLVCLNRELNPYKPDLIDKAIKGFDSVLRDMWELVQELPEKDRPSDLELVNQALDTLRSCIPRQ</sequence>
<dbReference type="SMART" id="SM00530">
    <property type="entry name" value="HTH_XRE"/>
    <property type="match status" value="1"/>
</dbReference>
<evidence type="ECO:0000313" key="3">
    <source>
        <dbReference type="Proteomes" id="UP000271624"/>
    </source>
</evidence>
<dbReference type="Gene3D" id="1.10.260.40">
    <property type="entry name" value="lambda repressor-like DNA-binding domains"/>
    <property type="match status" value="1"/>
</dbReference>
<dbReference type="PROSITE" id="PS50943">
    <property type="entry name" value="HTH_CROC1"/>
    <property type="match status" value="1"/>
</dbReference>
<dbReference type="RefSeq" id="WP_127087208.1">
    <property type="nucleotide sequence ID" value="NZ_RSCL01000047.1"/>
</dbReference>
<evidence type="ECO:0000313" key="2">
    <source>
        <dbReference type="EMBL" id="RUS94634.1"/>
    </source>
</evidence>
<feature type="domain" description="HTH cro/C1-type" evidence="1">
    <location>
        <begin position="23"/>
        <end position="72"/>
    </location>
</feature>
<dbReference type="Pfam" id="PF01381">
    <property type="entry name" value="HTH_3"/>
    <property type="match status" value="1"/>
</dbReference>
<evidence type="ECO:0000259" key="1">
    <source>
        <dbReference type="PROSITE" id="PS50943"/>
    </source>
</evidence>
<dbReference type="GO" id="GO:0003677">
    <property type="term" value="F:DNA binding"/>
    <property type="evidence" value="ECO:0007669"/>
    <property type="project" value="InterPro"/>
</dbReference>
<proteinExistence type="predicted"/>
<dbReference type="InterPro" id="IPR010982">
    <property type="entry name" value="Lambda_DNA-bd_dom_sf"/>
</dbReference>
<name>A0A3S5K2Y6_9CYAN</name>
<dbReference type="Proteomes" id="UP000271624">
    <property type="component" value="Unassembled WGS sequence"/>
</dbReference>
<keyword evidence="3" id="KW-1185">Reference proteome</keyword>
<dbReference type="OrthoDB" id="530438at2"/>
<protein>
    <recommendedName>
        <fullName evidence="1">HTH cro/C1-type domain-containing protein</fullName>
    </recommendedName>
</protein>
<gene>
    <name evidence="2" type="ORF">DSM106972_092710</name>
</gene>
<dbReference type="SUPFAM" id="SSF47413">
    <property type="entry name" value="lambda repressor-like DNA-binding domains"/>
    <property type="match status" value="1"/>
</dbReference>
<dbReference type="InterPro" id="IPR001387">
    <property type="entry name" value="Cro/C1-type_HTH"/>
</dbReference>
<comment type="caution">
    <text evidence="2">The sequence shown here is derived from an EMBL/GenBank/DDBJ whole genome shotgun (WGS) entry which is preliminary data.</text>
</comment>
<reference evidence="2" key="2">
    <citation type="journal article" date="2019" name="Genome Biol. Evol.">
        <title>Day and night: Metabolic profiles and evolutionary relationships of six axenic non-marine cyanobacteria.</title>
        <authorList>
            <person name="Will S.E."/>
            <person name="Henke P."/>
            <person name="Boedeker C."/>
            <person name="Huang S."/>
            <person name="Brinkmann H."/>
            <person name="Rohde M."/>
            <person name="Jarek M."/>
            <person name="Friedl T."/>
            <person name="Seufert S."/>
            <person name="Schumacher M."/>
            <person name="Overmann J."/>
            <person name="Neumann-Schaal M."/>
            <person name="Petersen J."/>
        </authorList>
    </citation>
    <scope>NUCLEOTIDE SEQUENCE [LARGE SCALE GENOMIC DNA]</scope>
    <source>
        <strain evidence="2">PCC 7102</strain>
    </source>
</reference>
<dbReference type="AlphaFoldDB" id="A0A3S5K2Y6"/>
<dbReference type="CDD" id="cd00093">
    <property type="entry name" value="HTH_XRE"/>
    <property type="match status" value="1"/>
</dbReference>
<dbReference type="EMBL" id="RSCL01000047">
    <property type="protein sequence ID" value="RUS94634.1"/>
    <property type="molecule type" value="Genomic_DNA"/>
</dbReference>
<accession>A0A3S5K2Y6</accession>
<organism evidence="2 3">
    <name type="scientific">Dulcicalothrix desertica PCC 7102</name>
    <dbReference type="NCBI Taxonomy" id="232991"/>
    <lineage>
        <taxon>Bacteria</taxon>
        <taxon>Bacillati</taxon>
        <taxon>Cyanobacteriota</taxon>
        <taxon>Cyanophyceae</taxon>
        <taxon>Nostocales</taxon>
        <taxon>Calotrichaceae</taxon>
        <taxon>Dulcicalothrix</taxon>
    </lineage>
</organism>